<dbReference type="Proteomes" id="UP000199229">
    <property type="component" value="Unassembled WGS sequence"/>
</dbReference>
<sequence length="126" mass="14351">MLSYVNVFARDIHALSRFYIDVFGFQEIAEIASPIFVGIRTGKSNIGFNAPDAYDLLQLGERKHTTGSKFLLNFDVESIEAVDRLTETAVARGATLIKPPYKTYYNWYQSVLVDIEDNVFRINHVL</sequence>
<keyword evidence="2" id="KW-0223">Dioxygenase</keyword>
<dbReference type="PROSITE" id="PS51819">
    <property type="entry name" value="VOC"/>
    <property type="match status" value="1"/>
</dbReference>
<feature type="domain" description="VOC" evidence="1">
    <location>
        <begin position="1"/>
        <end position="126"/>
    </location>
</feature>
<evidence type="ECO:0000313" key="2">
    <source>
        <dbReference type="EMBL" id="SFH12309.1"/>
    </source>
</evidence>
<dbReference type="SUPFAM" id="SSF54593">
    <property type="entry name" value="Glyoxalase/Bleomycin resistance protein/Dihydroxybiphenyl dioxygenase"/>
    <property type="match status" value="1"/>
</dbReference>
<dbReference type="EMBL" id="FOPM01000041">
    <property type="protein sequence ID" value="SFH12309.1"/>
    <property type="molecule type" value="Genomic_DNA"/>
</dbReference>
<dbReference type="GO" id="GO:0051213">
    <property type="term" value="F:dioxygenase activity"/>
    <property type="evidence" value="ECO:0007669"/>
    <property type="project" value="UniProtKB-KW"/>
</dbReference>
<dbReference type="CDD" id="cd16356">
    <property type="entry name" value="PsjN_like"/>
    <property type="match status" value="1"/>
</dbReference>
<dbReference type="PANTHER" id="PTHR36503">
    <property type="entry name" value="BLR2520 PROTEIN"/>
    <property type="match status" value="1"/>
</dbReference>
<keyword evidence="2" id="KW-0560">Oxidoreductase</keyword>
<reference evidence="3" key="1">
    <citation type="submission" date="2016-10" db="EMBL/GenBank/DDBJ databases">
        <authorList>
            <person name="Varghese N."/>
            <person name="Submissions S."/>
        </authorList>
    </citation>
    <scope>NUCLEOTIDE SEQUENCE [LARGE SCALE GENOMIC DNA]</scope>
    <source>
        <strain evidence="3">Gh-105</strain>
    </source>
</reference>
<dbReference type="OrthoDB" id="5243302at2"/>
<organism evidence="2 3">
    <name type="scientific">Methylobacterium gossipiicola</name>
    <dbReference type="NCBI Taxonomy" id="582675"/>
    <lineage>
        <taxon>Bacteria</taxon>
        <taxon>Pseudomonadati</taxon>
        <taxon>Pseudomonadota</taxon>
        <taxon>Alphaproteobacteria</taxon>
        <taxon>Hyphomicrobiales</taxon>
        <taxon>Methylobacteriaceae</taxon>
        <taxon>Methylobacterium</taxon>
    </lineage>
</organism>
<protein>
    <submittedName>
        <fullName evidence="2">Glyoxalase/Bleomycin resistance protein/Dioxygenase superfamily protein</fullName>
    </submittedName>
</protein>
<dbReference type="PANTHER" id="PTHR36503:SF1">
    <property type="entry name" value="BLR2520 PROTEIN"/>
    <property type="match status" value="1"/>
</dbReference>
<evidence type="ECO:0000259" key="1">
    <source>
        <dbReference type="PROSITE" id="PS51819"/>
    </source>
</evidence>
<evidence type="ECO:0000313" key="3">
    <source>
        <dbReference type="Proteomes" id="UP000199229"/>
    </source>
</evidence>
<gene>
    <name evidence="2" type="ORF">SAMN05192565_14113</name>
</gene>
<dbReference type="RefSeq" id="WP_091975355.1">
    <property type="nucleotide sequence ID" value="NZ_FOPM01000041.1"/>
</dbReference>
<dbReference type="Gene3D" id="3.10.180.10">
    <property type="entry name" value="2,3-Dihydroxybiphenyl 1,2-Dioxygenase, domain 1"/>
    <property type="match status" value="1"/>
</dbReference>
<dbReference type="InterPro" id="IPR029068">
    <property type="entry name" value="Glyas_Bleomycin-R_OHBP_Dase"/>
</dbReference>
<dbReference type="AlphaFoldDB" id="A0A1I2XH05"/>
<dbReference type="Pfam" id="PF00903">
    <property type="entry name" value="Glyoxalase"/>
    <property type="match status" value="1"/>
</dbReference>
<dbReference type="InterPro" id="IPR004360">
    <property type="entry name" value="Glyas_Fos-R_dOase_dom"/>
</dbReference>
<proteinExistence type="predicted"/>
<keyword evidence="3" id="KW-1185">Reference proteome</keyword>
<name>A0A1I2XH05_9HYPH</name>
<dbReference type="STRING" id="582675.SAMN05192565_14113"/>
<accession>A0A1I2XH05</accession>
<dbReference type="InterPro" id="IPR037523">
    <property type="entry name" value="VOC_core"/>
</dbReference>